<comment type="caution">
    <text evidence="6">The sequence shown here is derived from an EMBL/GenBank/DDBJ whole genome shotgun (WGS) entry which is preliminary data.</text>
</comment>
<feature type="chain" id="PRO_5039904710" description="Peptidase S1 domain-containing protein" evidence="4">
    <location>
        <begin position="20"/>
        <end position="306"/>
    </location>
</feature>
<dbReference type="GO" id="GO:0006508">
    <property type="term" value="P:proteolysis"/>
    <property type="evidence" value="ECO:0007669"/>
    <property type="project" value="InterPro"/>
</dbReference>
<evidence type="ECO:0000313" key="6">
    <source>
        <dbReference type="EMBL" id="KAG5669665.1"/>
    </source>
</evidence>
<dbReference type="InterPro" id="IPR001314">
    <property type="entry name" value="Peptidase_S1A"/>
</dbReference>
<name>A0A9J6BID9_POLVA</name>
<organism evidence="6 7">
    <name type="scientific">Polypedilum vanderplanki</name>
    <name type="common">Sleeping chironomid midge</name>
    <dbReference type="NCBI Taxonomy" id="319348"/>
    <lineage>
        <taxon>Eukaryota</taxon>
        <taxon>Metazoa</taxon>
        <taxon>Ecdysozoa</taxon>
        <taxon>Arthropoda</taxon>
        <taxon>Hexapoda</taxon>
        <taxon>Insecta</taxon>
        <taxon>Pterygota</taxon>
        <taxon>Neoptera</taxon>
        <taxon>Endopterygota</taxon>
        <taxon>Diptera</taxon>
        <taxon>Nematocera</taxon>
        <taxon>Chironomoidea</taxon>
        <taxon>Chironomidae</taxon>
        <taxon>Chironominae</taxon>
        <taxon>Polypedilum</taxon>
        <taxon>Polypedilum</taxon>
    </lineage>
</organism>
<dbReference type="PRINTS" id="PR00722">
    <property type="entry name" value="CHYMOTRYPSIN"/>
</dbReference>
<dbReference type="EMBL" id="JADBJN010000004">
    <property type="protein sequence ID" value="KAG5669665.1"/>
    <property type="molecule type" value="Genomic_DNA"/>
</dbReference>
<dbReference type="InterPro" id="IPR051487">
    <property type="entry name" value="Ser/Thr_Proteases_Immune/Dev"/>
</dbReference>
<dbReference type="PROSITE" id="PS50240">
    <property type="entry name" value="TRYPSIN_DOM"/>
    <property type="match status" value="1"/>
</dbReference>
<reference evidence="6" key="1">
    <citation type="submission" date="2021-03" db="EMBL/GenBank/DDBJ databases">
        <title>Chromosome level genome of the anhydrobiotic midge Polypedilum vanderplanki.</title>
        <authorList>
            <person name="Yoshida Y."/>
            <person name="Kikawada T."/>
            <person name="Gusev O."/>
        </authorList>
    </citation>
    <scope>NUCLEOTIDE SEQUENCE</scope>
    <source>
        <strain evidence="6">NIAS01</strain>
        <tissue evidence="6">Whole body or cell culture</tissue>
    </source>
</reference>
<feature type="signal peptide" evidence="4">
    <location>
        <begin position="1"/>
        <end position="19"/>
    </location>
</feature>
<keyword evidence="4" id="KW-0732">Signal</keyword>
<proteinExistence type="inferred from homology"/>
<comment type="similarity">
    <text evidence="3">Belongs to the peptidase S1 family. CLIP subfamily.</text>
</comment>
<keyword evidence="2" id="KW-0325">Glycoprotein</keyword>
<evidence type="ECO:0000256" key="2">
    <source>
        <dbReference type="ARBA" id="ARBA00023180"/>
    </source>
</evidence>
<dbReference type="AlphaFoldDB" id="A0A9J6BID9"/>
<gene>
    <name evidence="6" type="ORF">PVAND_017548</name>
</gene>
<dbReference type="Gene3D" id="2.40.10.10">
    <property type="entry name" value="Trypsin-like serine proteases"/>
    <property type="match status" value="1"/>
</dbReference>
<keyword evidence="7" id="KW-1185">Reference proteome</keyword>
<dbReference type="PANTHER" id="PTHR24256">
    <property type="entry name" value="TRYPTASE-RELATED"/>
    <property type="match status" value="1"/>
</dbReference>
<dbReference type="Pfam" id="PF00089">
    <property type="entry name" value="Trypsin"/>
    <property type="match status" value="1"/>
</dbReference>
<evidence type="ECO:0000313" key="7">
    <source>
        <dbReference type="Proteomes" id="UP001107558"/>
    </source>
</evidence>
<protein>
    <recommendedName>
        <fullName evidence="5">Peptidase S1 domain-containing protein</fullName>
    </recommendedName>
</protein>
<dbReference type="SMART" id="SM00020">
    <property type="entry name" value="Tryp_SPc"/>
    <property type="match status" value="1"/>
</dbReference>
<sequence length="306" mass="33850">MKLLKSIFILLPFIGIVLGDKSGKIVGGNTAVRGQFPYHVFIDVFDGQSTHICGGALIRFNYVLTSAICIRNSLDINLIFGKINRHEGSISARFHITKREHIIIHPEFNSTTYANDLALLYLEGSETLLQDPYVDIIPLPTEEDYQEEVVGLRGNVTGFGLISDDPPRLATELKYIQLPIISNVNCLQTYGNSISWEDKFCLDGTEGSTCIGDEGAPFVVYLNGRDILGGIGSIALTNCTIGLPTIFINLLPHLDWIDDNTSQPPDTVPPPQPDDRCNCVCRCYTCPAPSAESTNKNIFKKRWLEN</sequence>
<dbReference type="Proteomes" id="UP001107558">
    <property type="component" value="Chromosome 4"/>
</dbReference>
<evidence type="ECO:0000256" key="3">
    <source>
        <dbReference type="ARBA" id="ARBA00024195"/>
    </source>
</evidence>
<dbReference type="CDD" id="cd00190">
    <property type="entry name" value="Tryp_SPc"/>
    <property type="match status" value="1"/>
</dbReference>
<dbReference type="GO" id="GO:0004252">
    <property type="term" value="F:serine-type endopeptidase activity"/>
    <property type="evidence" value="ECO:0007669"/>
    <property type="project" value="InterPro"/>
</dbReference>
<evidence type="ECO:0000259" key="5">
    <source>
        <dbReference type="PROSITE" id="PS50240"/>
    </source>
</evidence>
<evidence type="ECO:0000256" key="1">
    <source>
        <dbReference type="ARBA" id="ARBA00023157"/>
    </source>
</evidence>
<dbReference type="InterPro" id="IPR043504">
    <property type="entry name" value="Peptidase_S1_PA_chymotrypsin"/>
</dbReference>
<accession>A0A9J6BID9</accession>
<dbReference type="SUPFAM" id="SSF50494">
    <property type="entry name" value="Trypsin-like serine proteases"/>
    <property type="match status" value="1"/>
</dbReference>
<dbReference type="InterPro" id="IPR001254">
    <property type="entry name" value="Trypsin_dom"/>
</dbReference>
<keyword evidence="1" id="KW-1015">Disulfide bond</keyword>
<dbReference type="InterPro" id="IPR009003">
    <property type="entry name" value="Peptidase_S1_PA"/>
</dbReference>
<evidence type="ECO:0000256" key="4">
    <source>
        <dbReference type="SAM" id="SignalP"/>
    </source>
</evidence>
<feature type="domain" description="Peptidase S1" evidence="5">
    <location>
        <begin position="25"/>
        <end position="262"/>
    </location>
</feature>
<dbReference type="OrthoDB" id="7839497at2759"/>